<accession>A8P9C6</accession>
<feature type="compositionally biased region" description="Polar residues" evidence="1">
    <location>
        <begin position="272"/>
        <end position="281"/>
    </location>
</feature>
<dbReference type="EMBL" id="AACS02000011">
    <property type="protein sequence ID" value="EAU82042.1"/>
    <property type="molecule type" value="Genomic_DNA"/>
</dbReference>
<reference evidence="2 3" key="1">
    <citation type="journal article" date="2010" name="Proc. Natl. Acad. Sci. U.S.A.">
        <title>Insights into evolution of multicellular fungi from the assembled chromosomes of the mushroom Coprinopsis cinerea (Coprinus cinereus).</title>
        <authorList>
            <person name="Stajich J.E."/>
            <person name="Wilke S.K."/>
            <person name="Ahren D."/>
            <person name="Au C.H."/>
            <person name="Birren B.W."/>
            <person name="Borodovsky M."/>
            <person name="Burns C."/>
            <person name="Canback B."/>
            <person name="Casselton L.A."/>
            <person name="Cheng C.K."/>
            <person name="Deng J."/>
            <person name="Dietrich F.S."/>
            <person name="Fargo D.C."/>
            <person name="Farman M.L."/>
            <person name="Gathman A.C."/>
            <person name="Goldberg J."/>
            <person name="Guigo R."/>
            <person name="Hoegger P.J."/>
            <person name="Hooker J.B."/>
            <person name="Huggins A."/>
            <person name="James T.Y."/>
            <person name="Kamada T."/>
            <person name="Kilaru S."/>
            <person name="Kodira C."/>
            <person name="Kues U."/>
            <person name="Kupfer D."/>
            <person name="Kwan H.S."/>
            <person name="Lomsadze A."/>
            <person name="Li W."/>
            <person name="Lilly W.W."/>
            <person name="Ma L.J."/>
            <person name="Mackey A.J."/>
            <person name="Manning G."/>
            <person name="Martin F."/>
            <person name="Muraguchi H."/>
            <person name="Natvig D.O."/>
            <person name="Palmerini H."/>
            <person name="Ramesh M.A."/>
            <person name="Rehmeyer C.J."/>
            <person name="Roe B.A."/>
            <person name="Shenoy N."/>
            <person name="Stanke M."/>
            <person name="Ter-Hovhannisyan V."/>
            <person name="Tunlid A."/>
            <person name="Velagapudi R."/>
            <person name="Vision T.J."/>
            <person name="Zeng Q."/>
            <person name="Zolan M.E."/>
            <person name="Pukkila P.J."/>
        </authorList>
    </citation>
    <scope>NUCLEOTIDE SEQUENCE [LARGE SCALE GENOMIC DNA]</scope>
    <source>
        <strain evidence="3">Okayama-7 / 130 / ATCC MYA-4618 / FGSC 9003</strain>
    </source>
</reference>
<name>A8P9C6_COPC7</name>
<dbReference type="InParanoid" id="A8P9C6"/>
<dbReference type="VEuPathDB" id="FungiDB:CC1G_09644"/>
<dbReference type="GeneID" id="6016360"/>
<evidence type="ECO:0000313" key="3">
    <source>
        <dbReference type="Proteomes" id="UP000001861"/>
    </source>
</evidence>
<keyword evidence="3" id="KW-1185">Reference proteome</keyword>
<feature type="region of interest" description="Disordered" evidence="1">
    <location>
        <begin position="1"/>
        <end position="233"/>
    </location>
</feature>
<feature type="compositionally biased region" description="Polar residues" evidence="1">
    <location>
        <begin position="56"/>
        <end position="86"/>
    </location>
</feature>
<dbReference type="Proteomes" id="UP000001861">
    <property type="component" value="Unassembled WGS sequence"/>
</dbReference>
<feature type="compositionally biased region" description="Low complexity" evidence="1">
    <location>
        <begin position="207"/>
        <end position="231"/>
    </location>
</feature>
<evidence type="ECO:0000256" key="1">
    <source>
        <dbReference type="SAM" id="MobiDB-lite"/>
    </source>
</evidence>
<sequence>MTSQDRKPTFNETMGTTGVSLRRSNAQRIKRPSPQSPGPPPSIHAVQVSVPELSKAPSTRSVSASVHYASSPQQGKTSIQYSSGPQHVQIAKAPSVRSMAASIHDDQPVPPLPSSPRQPQGKASIQYSTGPQHAKFSRAPSVRSMVASVYEDPSVPPLPSRPSPQQGKTSIQHSSGPQHVQFSRAPSVRSMAAESVYDGQPVPPLPSCSSSTTTIPPASSAPSPNRPSIIPVSTPTLPVYVYRDTTGMAYAPCYVVPDNPNAPKFPTIAVQGPTNISNGTPQYHGPSRS</sequence>
<dbReference type="RefSeq" id="XP_001839741.1">
    <property type="nucleotide sequence ID" value="XM_001839689.1"/>
</dbReference>
<feature type="compositionally biased region" description="Polar residues" evidence="1">
    <location>
        <begin position="10"/>
        <end position="27"/>
    </location>
</feature>
<feature type="region of interest" description="Disordered" evidence="1">
    <location>
        <begin position="266"/>
        <end position="289"/>
    </location>
</feature>
<dbReference type="KEGG" id="cci:CC1G_09644"/>
<feature type="compositionally biased region" description="Polar residues" evidence="1">
    <location>
        <begin position="121"/>
        <end position="131"/>
    </location>
</feature>
<comment type="caution">
    <text evidence="2">The sequence shown here is derived from an EMBL/GenBank/DDBJ whole genome shotgun (WGS) entry which is preliminary data.</text>
</comment>
<dbReference type="AlphaFoldDB" id="A8P9C6"/>
<protein>
    <submittedName>
        <fullName evidence="2">Uncharacterized protein</fullName>
    </submittedName>
</protein>
<feature type="compositionally biased region" description="Polar residues" evidence="1">
    <location>
        <begin position="165"/>
        <end position="181"/>
    </location>
</feature>
<gene>
    <name evidence="2" type="ORF">CC1G_09644</name>
</gene>
<organism evidence="2 3">
    <name type="scientific">Coprinopsis cinerea (strain Okayama-7 / 130 / ATCC MYA-4618 / FGSC 9003)</name>
    <name type="common">Inky cap fungus</name>
    <name type="synonym">Hormographiella aspergillata</name>
    <dbReference type="NCBI Taxonomy" id="240176"/>
    <lineage>
        <taxon>Eukaryota</taxon>
        <taxon>Fungi</taxon>
        <taxon>Dikarya</taxon>
        <taxon>Basidiomycota</taxon>
        <taxon>Agaricomycotina</taxon>
        <taxon>Agaricomycetes</taxon>
        <taxon>Agaricomycetidae</taxon>
        <taxon>Agaricales</taxon>
        <taxon>Agaricineae</taxon>
        <taxon>Psathyrellaceae</taxon>
        <taxon>Coprinopsis</taxon>
    </lineage>
</organism>
<evidence type="ECO:0000313" key="2">
    <source>
        <dbReference type="EMBL" id="EAU82042.1"/>
    </source>
</evidence>
<proteinExistence type="predicted"/>